<dbReference type="Proteomes" id="UP000381693">
    <property type="component" value="Unassembled WGS sequence"/>
</dbReference>
<keyword evidence="5" id="KW-1133">Transmembrane helix</keyword>
<dbReference type="PANTHER" id="PTHR42953:SF3">
    <property type="entry name" value="HIGH-AFFINITY ZINC UPTAKE SYSTEM PROTEIN ZNUA"/>
    <property type="match status" value="1"/>
</dbReference>
<feature type="non-terminal residue" evidence="6">
    <location>
        <position position="1"/>
    </location>
</feature>
<evidence type="ECO:0000256" key="3">
    <source>
        <dbReference type="ARBA" id="ARBA00022729"/>
    </source>
</evidence>
<dbReference type="InterPro" id="IPR006128">
    <property type="entry name" value="Lipoprotein_PsaA-like"/>
</dbReference>
<dbReference type="GO" id="GO:0007155">
    <property type="term" value="P:cell adhesion"/>
    <property type="evidence" value="ECO:0007669"/>
    <property type="project" value="InterPro"/>
</dbReference>
<dbReference type="EMBL" id="CABFUZ020000040">
    <property type="protein sequence ID" value="VVM04757.1"/>
    <property type="molecule type" value="Genomic_DNA"/>
</dbReference>
<evidence type="ECO:0000256" key="1">
    <source>
        <dbReference type="ARBA" id="ARBA00011028"/>
    </source>
</evidence>
<evidence type="ECO:0000313" key="7">
    <source>
        <dbReference type="Proteomes" id="UP000381693"/>
    </source>
</evidence>
<evidence type="ECO:0000256" key="2">
    <source>
        <dbReference type="ARBA" id="ARBA00022448"/>
    </source>
</evidence>
<dbReference type="SUPFAM" id="SSF53807">
    <property type="entry name" value="Helical backbone' metal receptor"/>
    <property type="match status" value="1"/>
</dbReference>
<reference evidence="6" key="1">
    <citation type="submission" date="2019-09" db="EMBL/GenBank/DDBJ databases">
        <authorList>
            <person name="Cremers G."/>
        </authorList>
    </citation>
    <scope>NUCLEOTIDE SEQUENCE [LARGE SCALE GENOMIC DNA]</scope>
    <source>
        <strain evidence="6">3B</strain>
    </source>
</reference>
<gene>
    <name evidence="6" type="primary">mntA</name>
    <name evidence="6" type="ORF">MAMC_00212</name>
</gene>
<name>A0A5E6M8W7_9BACT</name>
<keyword evidence="6" id="KW-0449">Lipoprotein</keyword>
<dbReference type="InterPro" id="IPR006127">
    <property type="entry name" value="ZnuA-like"/>
</dbReference>
<dbReference type="Gene3D" id="3.40.50.1980">
    <property type="entry name" value="Nitrogenase molybdenum iron protein domain"/>
    <property type="match status" value="2"/>
</dbReference>
<sequence>ETAGEEGPARKEKGPFFVFRLAPQGVAAMLKTMKSRYHHWTLRSILLGLLAWGMATALGSSAEPLPSRPLRVVTTIAPLYSFVKCIAGEAVELSNLLPQNAEPHDYVLSPGDARRVADADLIIRNGLGLETFLEKALENVEPQKLLDASRGIPTLPQWVPPSAFSDGRQAGRARPNPHVWLDPLAAVVEVENIVRELCRRDGAREAYYRARGARLTERLRRLDDAYHRSLDPLPDKKMAADHDAFGYLAHRYGIEVVAVLEAGGHAGLSPRLLAWAMDAIVRERVPALFSEVNRLSPELRDISRETGIPVVFLDSMESGAPDADLYERVAEENRRILVRVYQRRSHAGP</sequence>
<keyword evidence="7" id="KW-1185">Reference proteome</keyword>
<dbReference type="PRINTS" id="PR00691">
    <property type="entry name" value="ADHESINB"/>
</dbReference>
<keyword evidence="5" id="KW-0812">Transmembrane</keyword>
<comment type="caution">
    <text evidence="6">The sequence shown here is derived from an EMBL/GenBank/DDBJ whole genome shotgun (WGS) entry which is preliminary data.</text>
</comment>
<accession>A0A5E6M8W7</accession>
<protein>
    <submittedName>
        <fullName evidence="6">Partial Manganese-binding lipoprotein MntA</fullName>
    </submittedName>
</protein>
<organism evidence="6 7">
    <name type="scientific">Methylacidimicrobium cyclopophantes</name>
    <dbReference type="NCBI Taxonomy" id="1041766"/>
    <lineage>
        <taxon>Bacteria</taxon>
        <taxon>Pseudomonadati</taxon>
        <taxon>Verrucomicrobiota</taxon>
        <taxon>Methylacidimicrobium</taxon>
    </lineage>
</organism>
<dbReference type="AlphaFoldDB" id="A0A5E6M8W7"/>
<feature type="transmembrane region" description="Helical" evidence="5">
    <location>
        <begin position="40"/>
        <end position="59"/>
    </location>
</feature>
<dbReference type="InterPro" id="IPR050492">
    <property type="entry name" value="Bact_metal-bind_prot9"/>
</dbReference>
<dbReference type="PRINTS" id="PR00690">
    <property type="entry name" value="ADHESNFAMILY"/>
</dbReference>
<keyword evidence="2 4" id="KW-0813">Transport</keyword>
<dbReference type="GO" id="GO:0030001">
    <property type="term" value="P:metal ion transport"/>
    <property type="evidence" value="ECO:0007669"/>
    <property type="project" value="InterPro"/>
</dbReference>
<dbReference type="InterPro" id="IPR006129">
    <property type="entry name" value="AdhesinB"/>
</dbReference>
<proteinExistence type="inferred from homology"/>
<keyword evidence="3" id="KW-0732">Signal</keyword>
<comment type="similarity">
    <text evidence="1 4">Belongs to the bacterial solute-binding protein 9 family.</text>
</comment>
<dbReference type="GO" id="GO:0046872">
    <property type="term" value="F:metal ion binding"/>
    <property type="evidence" value="ECO:0007669"/>
    <property type="project" value="InterPro"/>
</dbReference>
<dbReference type="Pfam" id="PF01297">
    <property type="entry name" value="ZnuA"/>
    <property type="match status" value="1"/>
</dbReference>
<evidence type="ECO:0000256" key="4">
    <source>
        <dbReference type="RuleBase" id="RU003512"/>
    </source>
</evidence>
<evidence type="ECO:0000256" key="5">
    <source>
        <dbReference type="SAM" id="Phobius"/>
    </source>
</evidence>
<dbReference type="RefSeq" id="WP_218579995.1">
    <property type="nucleotide sequence ID" value="NZ_CABFUZ020000040.1"/>
</dbReference>
<dbReference type="PANTHER" id="PTHR42953">
    <property type="entry name" value="HIGH-AFFINITY ZINC UPTAKE SYSTEM PROTEIN ZNUA-RELATED"/>
    <property type="match status" value="1"/>
</dbReference>
<evidence type="ECO:0000313" key="6">
    <source>
        <dbReference type="EMBL" id="VVM04757.1"/>
    </source>
</evidence>
<keyword evidence="5" id="KW-0472">Membrane</keyword>